<reference evidence="8" key="2">
    <citation type="submission" date="2015-01" db="EMBL/GenBank/DDBJ databases">
        <title>Evolutionary Origins and Diversification of the Mycorrhizal Mutualists.</title>
        <authorList>
            <consortium name="DOE Joint Genome Institute"/>
            <consortium name="Mycorrhizal Genomics Consortium"/>
            <person name="Kohler A."/>
            <person name="Kuo A."/>
            <person name="Nagy L.G."/>
            <person name="Floudas D."/>
            <person name="Copeland A."/>
            <person name="Barry K.W."/>
            <person name="Cichocki N."/>
            <person name="Veneault-Fourrey C."/>
            <person name="LaButti K."/>
            <person name="Lindquist E.A."/>
            <person name="Lipzen A."/>
            <person name="Lundell T."/>
            <person name="Morin E."/>
            <person name="Murat C."/>
            <person name="Riley R."/>
            <person name="Ohm R."/>
            <person name="Sun H."/>
            <person name="Tunlid A."/>
            <person name="Henrissat B."/>
            <person name="Grigoriev I.V."/>
            <person name="Hibbett D.S."/>
            <person name="Martin F."/>
        </authorList>
    </citation>
    <scope>NUCLEOTIDE SEQUENCE [LARGE SCALE GENOMIC DNA]</scope>
    <source>
        <strain evidence="8">LaAM-08-1</strain>
    </source>
</reference>
<name>A0A0C9WUD8_9AGAR</name>
<dbReference type="EMBL" id="KN838741">
    <property type="protein sequence ID" value="KIJ95835.1"/>
    <property type="molecule type" value="Genomic_DNA"/>
</dbReference>
<evidence type="ECO:0000256" key="3">
    <source>
        <dbReference type="ARBA" id="ARBA00022679"/>
    </source>
</evidence>
<gene>
    <name evidence="7" type="ORF">K443DRAFT_11073</name>
</gene>
<comment type="similarity">
    <text evidence="2">Belongs to the FPP/GGPP synthase family.</text>
</comment>
<proteinExistence type="inferred from homology"/>
<dbReference type="PANTHER" id="PTHR12001:SF69">
    <property type="entry name" value="ALL TRANS-POLYPRENYL-DIPHOSPHATE SYNTHASE PDSS1"/>
    <property type="match status" value="1"/>
</dbReference>
<dbReference type="Gene3D" id="1.10.600.10">
    <property type="entry name" value="Farnesyl Diphosphate Synthase"/>
    <property type="match status" value="1"/>
</dbReference>
<dbReference type="GO" id="GO:0004659">
    <property type="term" value="F:prenyltransferase activity"/>
    <property type="evidence" value="ECO:0007669"/>
    <property type="project" value="TreeGrafter"/>
</dbReference>
<dbReference type="AlphaFoldDB" id="A0A0C9WUD8"/>
<evidence type="ECO:0000313" key="8">
    <source>
        <dbReference type="Proteomes" id="UP000054477"/>
    </source>
</evidence>
<keyword evidence="4" id="KW-0479">Metal-binding</keyword>
<evidence type="ECO:0000256" key="2">
    <source>
        <dbReference type="ARBA" id="ARBA00006706"/>
    </source>
</evidence>
<sequence>MASLMAKGARSAVVLGGCEKGEVWKDIAYLIDDILDYESTATPGSADLTLGKPGGADLQLGLATRPALCAWEEFPEMGELITRKFEGPGDVEMLILTPHALQARSLVLRSSGVHRTKLLAK</sequence>
<keyword evidence="8" id="KW-1185">Reference proteome</keyword>
<evidence type="ECO:0000256" key="1">
    <source>
        <dbReference type="ARBA" id="ARBA00001946"/>
    </source>
</evidence>
<keyword evidence="3" id="KW-0808">Transferase</keyword>
<dbReference type="PANTHER" id="PTHR12001">
    <property type="entry name" value="GERANYLGERANYL PYROPHOSPHATE SYNTHASE"/>
    <property type="match status" value="1"/>
</dbReference>
<evidence type="ECO:0000256" key="6">
    <source>
        <dbReference type="ARBA" id="ARBA00023229"/>
    </source>
</evidence>
<organism evidence="7 8">
    <name type="scientific">Laccaria amethystina LaAM-08-1</name>
    <dbReference type="NCBI Taxonomy" id="1095629"/>
    <lineage>
        <taxon>Eukaryota</taxon>
        <taxon>Fungi</taxon>
        <taxon>Dikarya</taxon>
        <taxon>Basidiomycota</taxon>
        <taxon>Agaricomycotina</taxon>
        <taxon>Agaricomycetes</taxon>
        <taxon>Agaricomycetidae</taxon>
        <taxon>Agaricales</taxon>
        <taxon>Agaricineae</taxon>
        <taxon>Hydnangiaceae</taxon>
        <taxon>Laccaria</taxon>
    </lineage>
</organism>
<dbReference type="GO" id="GO:0006744">
    <property type="term" value="P:ubiquinone biosynthetic process"/>
    <property type="evidence" value="ECO:0007669"/>
    <property type="project" value="TreeGrafter"/>
</dbReference>
<dbReference type="STRING" id="1095629.A0A0C9WUD8"/>
<dbReference type="GO" id="GO:0008299">
    <property type="term" value="P:isoprenoid biosynthetic process"/>
    <property type="evidence" value="ECO:0007669"/>
    <property type="project" value="UniProtKB-KW"/>
</dbReference>
<dbReference type="HOGENOM" id="CLU_145118_0_0_1"/>
<dbReference type="Proteomes" id="UP000054477">
    <property type="component" value="Unassembled WGS sequence"/>
</dbReference>
<evidence type="ECO:0000256" key="5">
    <source>
        <dbReference type="ARBA" id="ARBA00022842"/>
    </source>
</evidence>
<dbReference type="SUPFAM" id="SSF48576">
    <property type="entry name" value="Terpenoid synthases"/>
    <property type="match status" value="1"/>
</dbReference>
<dbReference type="OrthoDB" id="9927103at2759"/>
<evidence type="ECO:0000256" key="4">
    <source>
        <dbReference type="ARBA" id="ARBA00022723"/>
    </source>
</evidence>
<protein>
    <submittedName>
        <fullName evidence="7">Uncharacterized protein</fullName>
    </submittedName>
</protein>
<dbReference type="GO" id="GO:0046872">
    <property type="term" value="F:metal ion binding"/>
    <property type="evidence" value="ECO:0007669"/>
    <property type="project" value="UniProtKB-KW"/>
</dbReference>
<reference evidence="7 8" key="1">
    <citation type="submission" date="2014-04" db="EMBL/GenBank/DDBJ databases">
        <authorList>
            <consortium name="DOE Joint Genome Institute"/>
            <person name="Kuo A."/>
            <person name="Kohler A."/>
            <person name="Nagy L.G."/>
            <person name="Floudas D."/>
            <person name="Copeland A."/>
            <person name="Barry K.W."/>
            <person name="Cichocki N."/>
            <person name="Veneault-Fourrey C."/>
            <person name="LaButti K."/>
            <person name="Lindquist E.A."/>
            <person name="Lipzen A."/>
            <person name="Lundell T."/>
            <person name="Morin E."/>
            <person name="Murat C."/>
            <person name="Sun H."/>
            <person name="Tunlid A."/>
            <person name="Henrissat B."/>
            <person name="Grigoriev I.V."/>
            <person name="Hibbett D.S."/>
            <person name="Martin F."/>
            <person name="Nordberg H.P."/>
            <person name="Cantor M.N."/>
            <person name="Hua S.X."/>
        </authorList>
    </citation>
    <scope>NUCLEOTIDE SEQUENCE [LARGE SCALE GENOMIC DNA]</scope>
    <source>
        <strain evidence="7 8">LaAM-08-1</strain>
    </source>
</reference>
<keyword evidence="5" id="KW-0460">Magnesium</keyword>
<dbReference type="GO" id="GO:1990234">
    <property type="term" value="C:transferase complex"/>
    <property type="evidence" value="ECO:0007669"/>
    <property type="project" value="TreeGrafter"/>
</dbReference>
<evidence type="ECO:0000313" key="7">
    <source>
        <dbReference type="EMBL" id="KIJ95835.1"/>
    </source>
</evidence>
<dbReference type="InterPro" id="IPR008949">
    <property type="entry name" value="Isoprenoid_synthase_dom_sf"/>
</dbReference>
<comment type="cofactor">
    <cofactor evidence="1">
        <name>Mg(2+)</name>
        <dbReference type="ChEBI" id="CHEBI:18420"/>
    </cofactor>
</comment>
<keyword evidence="6" id="KW-0414">Isoprene biosynthesis</keyword>
<accession>A0A0C9WUD8</accession>